<dbReference type="GO" id="GO:0009966">
    <property type="term" value="P:regulation of signal transduction"/>
    <property type="evidence" value="ECO:0007669"/>
    <property type="project" value="InterPro"/>
</dbReference>
<feature type="region of interest" description="Disordered" evidence="1">
    <location>
        <begin position="184"/>
        <end position="211"/>
    </location>
</feature>
<feature type="compositionally biased region" description="Basic and acidic residues" evidence="1">
    <location>
        <begin position="458"/>
        <end position="475"/>
    </location>
</feature>
<feature type="region of interest" description="Disordered" evidence="1">
    <location>
        <begin position="253"/>
        <end position="276"/>
    </location>
</feature>
<protein>
    <submittedName>
        <fullName evidence="2">Type 2A phosphatase-associated protein 42</fullName>
    </submittedName>
</protein>
<feature type="region of interest" description="Disordered" evidence="1">
    <location>
        <begin position="229"/>
        <end position="248"/>
    </location>
</feature>
<dbReference type="Pfam" id="PF04177">
    <property type="entry name" value="TAP42"/>
    <property type="match status" value="1"/>
</dbReference>
<evidence type="ECO:0000313" key="2">
    <source>
        <dbReference type="EMBL" id="KAK0548590.1"/>
    </source>
</evidence>
<feature type="compositionally biased region" description="Acidic residues" evidence="1">
    <location>
        <begin position="229"/>
        <end position="242"/>
    </location>
</feature>
<reference evidence="2" key="1">
    <citation type="journal article" date="2023" name="PhytoFront">
        <title>Draft Genome Resources of Seven Strains of Tilletia horrida, Causal Agent of Kernel Smut of Rice.</title>
        <authorList>
            <person name="Khanal S."/>
            <person name="Antony Babu S."/>
            <person name="Zhou X.G."/>
        </authorList>
    </citation>
    <scope>NUCLEOTIDE SEQUENCE</scope>
    <source>
        <strain evidence="2">TX6</strain>
    </source>
</reference>
<feature type="region of interest" description="Disordered" evidence="1">
    <location>
        <begin position="417"/>
        <end position="482"/>
    </location>
</feature>
<feature type="compositionally biased region" description="Basic and acidic residues" evidence="1">
    <location>
        <begin position="315"/>
        <end position="330"/>
    </location>
</feature>
<accession>A0AAN6GNB2</accession>
<dbReference type="PANTHER" id="PTHR10933:SF9">
    <property type="entry name" value="IMMUNOGLOBULIN-BINDING PROTEIN 1"/>
    <property type="match status" value="1"/>
</dbReference>
<proteinExistence type="predicted"/>
<dbReference type="PANTHER" id="PTHR10933">
    <property type="entry name" value="IMMUNOGLOBULIN-BINDING PROTEIN 1"/>
    <property type="match status" value="1"/>
</dbReference>
<keyword evidence="3" id="KW-1185">Reference proteome</keyword>
<dbReference type="InterPro" id="IPR007304">
    <property type="entry name" value="TAP46-like"/>
</dbReference>
<feature type="region of interest" description="Disordered" evidence="1">
    <location>
        <begin position="310"/>
        <end position="339"/>
    </location>
</feature>
<organism evidence="2 3">
    <name type="scientific">Tilletia horrida</name>
    <dbReference type="NCBI Taxonomy" id="155126"/>
    <lineage>
        <taxon>Eukaryota</taxon>
        <taxon>Fungi</taxon>
        <taxon>Dikarya</taxon>
        <taxon>Basidiomycota</taxon>
        <taxon>Ustilaginomycotina</taxon>
        <taxon>Exobasidiomycetes</taxon>
        <taxon>Tilletiales</taxon>
        <taxon>Tilletiaceae</taxon>
        <taxon>Tilletia</taxon>
    </lineage>
</organism>
<name>A0AAN6GNB2_9BASI</name>
<dbReference type="GO" id="GO:0051721">
    <property type="term" value="F:protein phosphatase 2A binding"/>
    <property type="evidence" value="ECO:0007669"/>
    <property type="project" value="TreeGrafter"/>
</dbReference>
<feature type="compositionally biased region" description="Basic and acidic residues" evidence="1">
    <location>
        <begin position="433"/>
        <end position="444"/>
    </location>
</feature>
<dbReference type="AlphaFoldDB" id="A0AAN6GNB2"/>
<dbReference type="Gene3D" id="1.25.40.540">
    <property type="entry name" value="TAP42-like family"/>
    <property type="match status" value="1"/>
</dbReference>
<dbReference type="GO" id="GO:0035303">
    <property type="term" value="P:regulation of dephosphorylation"/>
    <property type="evidence" value="ECO:0007669"/>
    <property type="project" value="TreeGrafter"/>
</dbReference>
<dbReference type="InterPro" id="IPR038511">
    <property type="entry name" value="TAP42/TAP46-like_sf"/>
</dbReference>
<evidence type="ECO:0000256" key="1">
    <source>
        <dbReference type="SAM" id="MobiDB-lite"/>
    </source>
</evidence>
<dbReference type="EMBL" id="JAPDMZ010000132">
    <property type="protein sequence ID" value="KAK0548590.1"/>
    <property type="molecule type" value="Genomic_DNA"/>
</dbReference>
<dbReference type="Proteomes" id="UP001176517">
    <property type="component" value="Unassembled WGS sequence"/>
</dbReference>
<gene>
    <name evidence="2" type="primary">TAP42</name>
    <name evidence="2" type="ORF">OC846_004420</name>
</gene>
<evidence type="ECO:0000313" key="3">
    <source>
        <dbReference type="Proteomes" id="UP001176517"/>
    </source>
</evidence>
<comment type="caution">
    <text evidence="2">The sequence shown here is derived from an EMBL/GenBank/DDBJ whole genome shotgun (WGS) entry which is preliminary data.</text>
</comment>
<sequence>MADSESNASFTTLLARACSAASSGSGHKDEEAILNQFLHLNRLAQSLNLISINEELRDISTPSLRALFLPSLLATAYTQQRSTPTTSSTESPFEARKMILRNAQEQAKAFLSSITKLNILPPSTLSLLNARNNQSSQTSSSSFSSSSAAANAAQSRQLKIALFKLERSLQSALDTYRTQARAAAAKRRGNSARAPAAGIQSTSAPGTEADSAPEDAFYDLLILGGGAADDEDEEEEEDDGGEENSNGREVTLATIGSSGSSSSAAPPPPPPAAQPTSLRSYLLLNLNLHALKTYALLESAQQELTLLANMPPQDSLRESQQRQEQRERTRGPNGDVSWKLDAPIGGGLSSAPLLDPKGRPLRPFTITPSTGSAAAGAGVVPLDPTAHRAALKQQVFQPSHRLPTMSIDDYLAEEERRGNVLRGGGPEGAAKPTPKEERAIRAELDGTVQGWGAEEEERQEKIKWDKWADEHRRGEGNTMNRG</sequence>
<dbReference type="GO" id="GO:0005829">
    <property type="term" value="C:cytosol"/>
    <property type="evidence" value="ECO:0007669"/>
    <property type="project" value="TreeGrafter"/>
</dbReference>